<proteinExistence type="predicted"/>
<reference evidence="1 2" key="1">
    <citation type="journal article" date="2019" name="Emerg. Microbes Infect.">
        <title>Comprehensive subspecies identification of 175 nontuberculous mycobacteria species based on 7547 genomic profiles.</title>
        <authorList>
            <person name="Matsumoto Y."/>
            <person name="Kinjo T."/>
            <person name="Motooka D."/>
            <person name="Nabeya D."/>
            <person name="Jung N."/>
            <person name="Uechi K."/>
            <person name="Horii T."/>
            <person name="Iida T."/>
            <person name="Fujita J."/>
            <person name="Nakamura S."/>
        </authorList>
    </citation>
    <scope>NUCLEOTIDE SEQUENCE [LARGE SCALE GENOMIC DNA]</scope>
    <source>
        <strain evidence="1 2">JCM 17324</strain>
    </source>
</reference>
<dbReference type="EMBL" id="AP022584">
    <property type="protein sequence ID" value="BBY13835.1"/>
    <property type="molecule type" value="Genomic_DNA"/>
</dbReference>
<accession>A0ABM7JIM9</accession>
<evidence type="ECO:0000313" key="2">
    <source>
        <dbReference type="Proteomes" id="UP000466831"/>
    </source>
</evidence>
<dbReference type="Proteomes" id="UP000466831">
    <property type="component" value="Chromosome"/>
</dbReference>
<sequence>MCLDSFGKHLAVEHSTLELKSTLERAPIVRWDYDRDAHSKPHSHVQVTAHRGAASHILSQLGHPTPHSFQSLHIPMGSERFRPCIEDVIEFLISDCGFCAAANWREVIVNGRAKWRRLQTRAAVRDSPGEAIAALRALGYEVEPPESGEAPERIDKLRAW</sequence>
<protein>
    <submittedName>
        <fullName evidence="1">Uncharacterized protein</fullName>
    </submittedName>
</protein>
<keyword evidence="2" id="KW-1185">Reference proteome</keyword>
<organism evidence="1 2">
    <name type="scientific">Mycobacterium marseillense</name>
    <dbReference type="NCBI Taxonomy" id="701042"/>
    <lineage>
        <taxon>Bacteria</taxon>
        <taxon>Bacillati</taxon>
        <taxon>Actinomycetota</taxon>
        <taxon>Actinomycetes</taxon>
        <taxon>Mycobacteriales</taxon>
        <taxon>Mycobacteriaceae</taxon>
        <taxon>Mycobacterium</taxon>
        <taxon>Mycobacterium avium complex (MAC)</taxon>
    </lineage>
</organism>
<gene>
    <name evidence="1" type="ORF">MMARJ_45750</name>
</gene>
<evidence type="ECO:0000313" key="1">
    <source>
        <dbReference type="EMBL" id="BBY13835.1"/>
    </source>
</evidence>
<name>A0ABM7JIM9_9MYCO</name>